<evidence type="ECO:0000256" key="3">
    <source>
        <dbReference type="SAM" id="MobiDB-lite"/>
    </source>
</evidence>
<evidence type="ECO:0000313" key="5">
    <source>
        <dbReference type="EMBL" id="KAF5530042.1"/>
    </source>
</evidence>
<dbReference type="Pfam" id="PF07687">
    <property type="entry name" value="M20_dimer"/>
    <property type="match status" value="1"/>
</dbReference>
<evidence type="ECO:0000259" key="4">
    <source>
        <dbReference type="Pfam" id="PF07687"/>
    </source>
</evidence>
<keyword evidence="6" id="KW-1185">Reference proteome</keyword>
<dbReference type="CDD" id="cd03884">
    <property type="entry name" value="M20_bAS"/>
    <property type="match status" value="1"/>
</dbReference>
<organism evidence="5 6">
    <name type="scientific">Fusarium mexicanum</name>
    <dbReference type="NCBI Taxonomy" id="751941"/>
    <lineage>
        <taxon>Eukaryota</taxon>
        <taxon>Fungi</taxon>
        <taxon>Dikarya</taxon>
        <taxon>Ascomycota</taxon>
        <taxon>Pezizomycotina</taxon>
        <taxon>Sordariomycetes</taxon>
        <taxon>Hypocreomycetidae</taxon>
        <taxon>Hypocreales</taxon>
        <taxon>Nectriaceae</taxon>
        <taxon>Fusarium</taxon>
        <taxon>Fusarium fujikuroi species complex</taxon>
    </lineage>
</organism>
<evidence type="ECO:0000313" key="6">
    <source>
        <dbReference type="Proteomes" id="UP000522262"/>
    </source>
</evidence>
<dbReference type="PANTHER" id="PTHR32494:SF5">
    <property type="entry name" value="ALLANTOATE AMIDOHYDROLASE"/>
    <property type="match status" value="1"/>
</dbReference>
<dbReference type="SUPFAM" id="SSF55031">
    <property type="entry name" value="Bacterial exopeptidase dimerisation domain"/>
    <property type="match status" value="1"/>
</dbReference>
<dbReference type="InterPro" id="IPR010158">
    <property type="entry name" value="Amidase_Cbmase"/>
</dbReference>
<dbReference type="Proteomes" id="UP000522262">
    <property type="component" value="Unassembled WGS sequence"/>
</dbReference>
<dbReference type="InterPro" id="IPR002933">
    <property type="entry name" value="Peptidase_M20"/>
</dbReference>
<dbReference type="InterPro" id="IPR011650">
    <property type="entry name" value="Peptidase_M20_dimer"/>
</dbReference>
<dbReference type="PANTHER" id="PTHR32494">
    <property type="entry name" value="ALLANTOATE DEIMINASE-RELATED"/>
    <property type="match status" value="1"/>
</dbReference>
<dbReference type="Pfam" id="PF01546">
    <property type="entry name" value="Peptidase_M20"/>
    <property type="match status" value="1"/>
</dbReference>
<sequence>MSARTMLRRAPLRHVSFRRYISTRDMTAADLKKLKVDQSRLMDTLHDTCKWGTGLRWGENPTDTGMSRLALSDSDKRVRDWFVETTKSLGCKVTIDSIGNIFAIRPGRKDGPPTMAGSHLDTQPTGGRYDGILGIQAGIEMLKLLRDHDIETEYPVGMVNWTNEEGARFPISMMASGVWAEAISEERAHNLKEVSGNATVKSELERIGYLGDTPASYKAMPIGAHFELHIEQGPILERAGKKIGVVQGVQAYKWFTIDITGRDAHTGSTPFSDRADALLLAARLITHSHRLATKHNALTSTGILNLTPGSTNTIPGHVSFTLDIRSPSDETVEKLEEELRRDFDLLALGTDVDGILAGSTPALPLSLKWRTDTISTATKFHPDCIQAVRESAESILGKDAAVDISSGAGHDSVYTNKHCPTTMIFIPCKGGVSHNPEEYSSPEECAIGAEVLCQAVVRYDQKRSQKLLDRWLTFSPINKTLASHLHFPNLTTKPHHQVSHQVSPPNRSMSETNTTESVRVASSQPYPPDSYHSRCFPCWIHAIKRPYNNPETPFRRRLVEALGDIEWVTIDMHRIGYAESEEALEGRWLCPVTICVFVRPGSTTPEQGQAAVLRCKQVFDEFDRPDMEVDISEDVPWDPWL</sequence>
<dbReference type="AlphaFoldDB" id="A0A8H5I456"/>
<keyword evidence="2" id="KW-0378">Hydrolase</keyword>
<dbReference type="Gene3D" id="3.40.630.10">
    <property type="entry name" value="Zn peptidases"/>
    <property type="match status" value="1"/>
</dbReference>
<dbReference type="NCBIfam" id="TIGR01879">
    <property type="entry name" value="hydantase"/>
    <property type="match status" value="1"/>
</dbReference>
<dbReference type="EMBL" id="JAAOAM010000513">
    <property type="protein sequence ID" value="KAF5530042.1"/>
    <property type="molecule type" value="Genomic_DNA"/>
</dbReference>
<dbReference type="InterPro" id="IPR036264">
    <property type="entry name" value="Bact_exopeptidase_dim_dom"/>
</dbReference>
<feature type="region of interest" description="Disordered" evidence="3">
    <location>
        <begin position="495"/>
        <end position="514"/>
    </location>
</feature>
<dbReference type="Gene3D" id="3.30.70.360">
    <property type="match status" value="1"/>
</dbReference>
<dbReference type="SUPFAM" id="SSF53187">
    <property type="entry name" value="Zn-dependent exopeptidases"/>
    <property type="match status" value="1"/>
</dbReference>
<dbReference type="GO" id="GO:0016813">
    <property type="term" value="F:hydrolase activity, acting on carbon-nitrogen (but not peptide) bonds, in linear amidines"/>
    <property type="evidence" value="ECO:0007669"/>
    <property type="project" value="InterPro"/>
</dbReference>
<evidence type="ECO:0000256" key="2">
    <source>
        <dbReference type="ARBA" id="ARBA00022801"/>
    </source>
</evidence>
<accession>A0A8H5I456</accession>
<feature type="compositionally biased region" description="Polar residues" evidence="3">
    <location>
        <begin position="499"/>
        <end position="514"/>
    </location>
</feature>
<comment type="similarity">
    <text evidence="1">Belongs to the peptidase M20A family.</text>
</comment>
<evidence type="ECO:0000256" key="1">
    <source>
        <dbReference type="ARBA" id="ARBA00006247"/>
    </source>
</evidence>
<gene>
    <name evidence="5" type="ORF">FMEXI_13783</name>
</gene>
<comment type="caution">
    <text evidence="5">The sequence shown here is derived from an EMBL/GenBank/DDBJ whole genome shotgun (WGS) entry which is preliminary data.</text>
</comment>
<name>A0A8H5I456_9HYPO</name>
<feature type="domain" description="Peptidase M20 dimerisation" evidence="4">
    <location>
        <begin position="252"/>
        <end position="343"/>
    </location>
</feature>
<reference evidence="5 6" key="1">
    <citation type="submission" date="2020-05" db="EMBL/GenBank/DDBJ databases">
        <title>Identification and distribution of gene clusters putatively required for synthesis of sphingolipid metabolism inhibitors in phylogenetically diverse species of the filamentous fungus Fusarium.</title>
        <authorList>
            <person name="Kim H.-S."/>
            <person name="Busman M."/>
            <person name="Brown D.W."/>
            <person name="Divon H."/>
            <person name="Uhlig S."/>
            <person name="Proctor R.H."/>
        </authorList>
    </citation>
    <scope>NUCLEOTIDE SEQUENCE [LARGE SCALE GENOMIC DNA]</scope>
    <source>
        <strain evidence="5 6">NRRL 53147</strain>
    </source>
</reference>
<protein>
    <submittedName>
        <fullName evidence="5">Beta-alanine synthase</fullName>
    </submittedName>
</protein>
<proteinExistence type="inferred from homology"/>